<sequence length="97" mass="11450">MERGIFLFFFLRIAVWLWSLRAACKEIRSYFDFCGIKGPFIMQVNTDAKILPRVMNAPPNFASIFRKKSAFIMRVNTVLENSLHRTRNYCMTLDFCL</sequence>
<evidence type="ECO:0000313" key="2">
    <source>
        <dbReference type="EMBL" id="MXU87653.1"/>
    </source>
</evidence>
<dbReference type="AlphaFoldDB" id="A0A6B0UI47"/>
<dbReference type="EMBL" id="GIFC01005570">
    <property type="protein sequence ID" value="MXU87653.1"/>
    <property type="molecule type" value="Transcribed_RNA"/>
</dbReference>
<feature type="chain" id="PRO_5025528483" evidence="1">
    <location>
        <begin position="23"/>
        <end position="97"/>
    </location>
</feature>
<accession>A0A6B0UI47</accession>
<proteinExistence type="predicted"/>
<evidence type="ECO:0000256" key="1">
    <source>
        <dbReference type="SAM" id="SignalP"/>
    </source>
</evidence>
<feature type="signal peptide" evidence="1">
    <location>
        <begin position="1"/>
        <end position="22"/>
    </location>
</feature>
<organism evidence="2">
    <name type="scientific">Ixodes ricinus</name>
    <name type="common">Common tick</name>
    <name type="synonym">Acarus ricinus</name>
    <dbReference type="NCBI Taxonomy" id="34613"/>
    <lineage>
        <taxon>Eukaryota</taxon>
        <taxon>Metazoa</taxon>
        <taxon>Ecdysozoa</taxon>
        <taxon>Arthropoda</taxon>
        <taxon>Chelicerata</taxon>
        <taxon>Arachnida</taxon>
        <taxon>Acari</taxon>
        <taxon>Parasitiformes</taxon>
        <taxon>Ixodida</taxon>
        <taxon>Ixodoidea</taxon>
        <taxon>Ixodidae</taxon>
        <taxon>Ixodinae</taxon>
        <taxon>Ixodes</taxon>
    </lineage>
</organism>
<keyword evidence="1" id="KW-0732">Signal</keyword>
<reference evidence="2" key="1">
    <citation type="submission" date="2019-12" db="EMBL/GenBank/DDBJ databases">
        <title>An insight into the sialome of adult female Ixodes ricinus ticks feeding for 6 days.</title>
        <authorList>
            <person name="Perner J."/>
            <person name="Ribeiro J.M.C."/>
        </authorList>
    </citation>
    <scope>NUCLEOTIDE SEQUENCE</scope>
    <source>
        <strain evidence="2">Semi-engorged</strain>
        <tissue evidence="2">Salivary glands</tissue>
    </source>
</reference>
<protein>
    <submittedName>
        <fullName evidence="2">Putative secreted protein</fullName>
    </submittedName>
</protein>
<name>A0A6B0UI47_IXORI</name>